<keyword evidence="3" id="KW-1185">Reference proteome</keyword>
<sequence length="347" mass="38734">MISPKHFLHYSSLAWGVAIVFFVTTVPAAAKELRFTANWVFEASNAPFLLAAERGYFSDEDLDVTIDAGEGSSAVITRIASGRYQFGFGDINTMIEFNAQNPNDQQRMVYMIYNRPPMGVVTLKGSGIEHPRDLEGKSVGAPVNDTAYRLFPVLAAALNIDASQVKFDNVSPNLREPMLYRGQVDAIMSFPPSSYVNLLQLGVDADDIRIMYYTDYGISMYSNGVIVPAKMIEEEPEVVEDIVRAVNRAWMATIENPEAAIDALVRRDSLIDRDLEMQRMEFYLDNQIITDEVRELGLGAVDAERLKESIDVVSKVFGVENPPAPDQVFDSRFLPPLEERMLNVGGR</sequence>
<proteinExistence type="predicted"/>
<accession>A0A4P7XJT7</accession>
<dbReference type="PANTHER" id="PTHR31528">
    <property type="entry name" value="4-AMINO-5-HYDROXYMETHYL-2-METHYLPYRIMIDINE PHOSPHATE SYNTHASE THI11-RELATED"/>
    <property type="match status" value="1"/>
</dbReference>
<name>A0A4P7XJT7_9ALTE</name>
<evidence type="ECO:0000259" key="1">
    <source>
        <dbReference type="Pfam" id="PF09084"/>
    </source>
</evidence>
<dbReference type="Pfam" id="PF09084">
    <property type="entry name" value="NMT1"/>
    <property type="match status" value="1"/>
</dbReference>
<dbReference type="Gene3D" id="3.40.190.10">
    <property type="entry name" value="Periplasmic binding protein-like II"/>
    <property type="match status" value="2"/>
</dbReference>
<dbReference type="KEGG" id="hmi:soil367_16670"/>
<organism evidence="2 3">
    <name type="scientific">Hydrocarboniclastica marina</name>
    <dbReference type="NCBI Taxonomy" id="2259620"/>
    <lineage>
        <taxon>Bacteria</taxon>
        <taxon>Pseudomonadati</taxon>
        <taxon>Pseudomonadota</taxon>
        <taxon>Gammaproteobacteria</taxon>
        <taxon>Alteromonadales</taxon>
        <taxon>Alteromonadaceae</taxon>
        <taxon>Hydrocarboniclastica</taxon>
    </lineage>
</organism>
<dbReference type="InterPro" id="IPR027939">
    <property type="entry name" value="NMT1/THI5"/>
</dbReference>
<dbReference type="RefSeq" id="WP_136550137.1">
    <property type="nucleotide sequence ID" value="NZ_CP031093.1"/>
</dbReference>
<dbReference type="SUPFAM" id="SSF53850">
    <property type="entry name" value="Periplasmic binding protein-like II"/>
    <property type="match status" value="1"/>
</dbReference>
<dbReference type="AlphaFoldDB" id="A0A4P7XJT7"/>
<dbReference type="GO" id="GO:0009228">
    <property type="term" value="P:thiamine biosynthetic process"/>
    <property type="evidence" value="ECO:0007669"/>
    <property type="project" value="InterPro"/>
</dbReference>
<reference evidence="2 3" key="1">
    <citation type="submission" date="2018-07" db="EMBL/GenBank/DDBJ databases">
        <title>Marsedoiliclastica nanhaica gen. nov. sp. nov., a novel marine hydrocarbonoclastic bacterium isolated from an in-situ enriched hydrocarbon-degrading consortium in deep-sea sediment.</title>
        <authorList>
            <person name="Dong C."/>
            <person name="Ma T."/>
            <person name="Liu R."/>
            <person name="Shao Z."/>
        </authorList>
    </citation>
    <scope>NUCLEOTIDE SEQUENCE [LARGE SCALE GENOMIC DNA]</scope>
    <source>
        <strain evidence="3">soil36-7</strain>
    </source>
</reference>
<feature type="domain" description="SsuA/THI5-like" evidence="1">
    <location>
        <begin position="46"/>
        <end position="260"/>
    </location>
</feature>
<evidence type="ECO:0000313" key="3">
    <source>
        <dbReference type="Proteomes" id="UP000298049"/>
    </source>
</evidence>
<dbReference type="EMBL" id="CP031093">
    <property type="protein sequence ID" value="QCF27426.1"/>
    <property type="molecule type" value="Genomic_DNA"/>
</dbReference>
<gene>
    <name evidence="2" type="ORF">soil367_16670</name>
</gene>
<dbReference type="Proteomes" id="UP000298049">
    <property type="component" value="Chromosome"/>
</dbReference>
<dbReference type="InterPro" id="IPR015168">
    <property type="entry name" value="SsuA/THI5"/>
</dbReference>
<dbReference type="PANTHER" id="PTHR31528:SF15">
    <property type="entry name" value="RIBOFLAVIN-BINDING PROTEIN RIBY"/>
    <property type="match status" value="1"/>
</dbReference>
<protein>
    <submittedName>
        <fullName evidence="2">Taurine ABC transporter permease</fullName>
    </submittedName>
</protein>
<dbReference type="OrthoDB" id="286202at2"/>
<evidence type="ECO:0000313" key="2">
    <source>
        <dbReference type="EMBL" id="QCF27426.1"/>
    </source>
</evidence>